<dbReference type="Proteomes" id="UP000078263">
    <property type="component" value="Chromosome"/>
</dbReference>
<evidence type="ECO:0000313" key="1">
    <source>
        <dbReference type="EMBL" id="ANK13268.1"/>
    </source>
</evidence>
<dbReference type="AlphaFoldDB" id="A0A192D463"/>
<reference evidence="1 2" key="1">
    <citation type="submission" date="2016-05" db="EMBL/GenBank/DDBJ databases">
        <title>Compelete Genome Sequence of Bacteriochlorophyll-Synthesizing Bacterium Porphyrobacter neustonensis DSM 9434.</title>
        <authorList>
            <person name="Shi X.-L."/>
            <person name="Wu Y.-H."/>
            <person name="Cheng H."/>
            <person name="Xu L."/>
            <person name="Zhang X.-Q."/>
            <person name="Wang C.-S."/>
            <person name="Xu X.-W."/>
        </authorList>
    </citation>
    <scope>NUCLEOTIDE SEQUENCE [LARGE SCALE GENOMIC DNA]</scope>
    <source>
        <strain evidence="1 2">DSM 9434</strain>
    </source>
</reference>
<dbReference type="OrthoDB" id="7391966at2"/>
<proteinExistence type="predicted"/>
<dbReference type="KEGG" id="pns:A9D12_10310"/>
<dbReference type="STRING" id="1112.A9D12_10310"/>
<dbReference type="RefSeq" id="WP_068351521.1">
    <property type="nucleotide sequence ID" value="NZ_CP016033.1"/>
</dbReference>
<organism evidence="1 2">
    <name type="scientific">Erythrobacter neustonensis</name>
    <dbReference type="NCBI Taxonomy" id="1112"/>
    <lineage>
        <taxon>Bacteria</taxon>
        <taxon>Pseudomonadati</taxon>
        <taxon>Pseudomonadota</taxon>
        <taxon>Alphaproteobacteria</taxon>
        <taxon>Sphingomonadales</taxon>
        <taxon>Erythrobacteraceae</taxon>
        <taxon>Erythrobacter/Porphyrobacter group</taxon>
        <taxon>Erythrobacter</taxon>
    </lineage>
</organism>
<dbReference type="EMBL" id="CP016033">
    <property type="protein sequence ID" value="ANK13268.1"/>
    <property type="molecule type" value="Genomic_DNA"/>
</dbReference>
<keyword evidence="2" id="KW-1185">Reference proteome</keyword>
<gene>
    <name evidence="1" type="ORF">A9D12_10310</name>
</gene>
<name>A0A192D463_9SPHN</name>
<accession>A0A192D463</accession>
<sequence>MFDEPPPVPATQGDGNAAAIVETVPQLPGHVCASYTIDPAQPNAVRCEPVPVLDVPPATGGTVIDLTRLAPPPPSEPCDDDQPDPLNPVILVCADTGPAPRLGPVVGPVDDGFASAIPRARIKLSDNAEAEANLISQGVGGFDADGGEVRVKIDF</sequence>
<evidence type="ECO:0000313" key="2">
    <source>
        <dbReference type="Proteomes" id="UP000078263"/>
    </source>
</evidence>
<protein>
    <submittedName>
        <fullName evidence="1">Uncharacterized protein</fullName>
    </submittedName>
</protein>